<keyword evidence="5 6" id="KW-0482">Metalloprotease</keyword>
<dbReference type="PANTHER" id="PTHR22726:SF24">
    <property type="entry name" value="M48 FAMILY METALLOPEPTIDASE"/>
    <property type="match status" value="1"/>
</dbReference>
<dbReference type="InterPro" id="IPR055518">
    <property type="entry name" value="DUF7092"/>
</dbReference>
<dbReference type="Pfam" id="PF23368">
    <property type="entry name" value="DUF7092"/>
    <property type="match status" value="1"/>
</dbReference>
<comment type="cofactor">
    <cofactor evidence="6">
        <name>Zn(2+)</name>
        <dbReference type="ChEBI" id="CHEBI:29105"/>
    </cofactor>
    <text evidence="6">Binds 1 zinc ion per subunit.</text>
</comment>
<keyword evidence="7" id="KW-0472">Membrane</keyword>
<proteinExistence type="inferred from homology"/>
<dbReference type="Proteomes" id="UP000241222">
    <property type="component" value="Unassembled WGS sequence"/>
</dbReference>
<dbReference type="GO" id="GO:0046872">
    <property type="term" value="F:metal ion binding"/>
    <property type="evidence" value="ECO:0007669"/>
    <property type="project" value="UniProtKB-KW"/>
</dbReference>
<evidence type="ECO:0000256" key="6">
    <source>
        <dbReference type="RuleBase" id="RU003983"/>
    </source>
</evidence>
<reference evidence="10 11" key="1">
    <citation type="submission" date="2018-03" db="EMBL/GenBank/DDBJ databases">
        <title>Whole genome sequencing of Histamine producing bacteria.</title>
        <authorList>
            <person name="Butler K."/>
        </authorList>
    </citation>
    <scope>NUCLEOTIDE SEQUENCE [LARGE SCALE GENOMIC DNA]</scope>
    <source>
        <strain evidence="10 11">JCM 13586</strain>
    </source>
</reference>
<evidence type="ECO:0000259" key="9">
    <source>
        <dbReference type="Pfam" id="PF23368"/>
    </source>
</evidence>
<dbReference type="GO" id="GO:0004222">
    <property type="term" value="F:metalloendopeptidase activity"/>
    <property type="evidence" value="ECO:0007669"/>
    <property type="project" value="InterPro"/>
</dbReference>
<keyword evidence="7" id="KW-0812">Transmembrane</keyword>
<dbReference type="Pfam" id="PF01435">
    <property type="entry name" value="Peptidase_M48"/>
    <property type="match status" value="1"/>
</dbReference>
<evidence type="ECO:0000256" key="4">
    <source>
        <dbReference type="ARBA" id="ARBA00022833"/>
    </source>
</evidence>
<dbReference type="InterPro" id="IPR001915">
    <property type="entry name" value="Peptidase_M48"/>
</dbReference>
<evidence type="ECO:0000256" key="1">
    <source>
        <dbReference type="ARBA" id="ARBA00022670"/>
    </source>
</evidence>
<keyword evidence="1 6" id="KW-0645">Protease</keyword>
<dbReference type="CDD" id="cd07332">
    <property type="entry name" value="M48C_Oma1_like"/>
    <property type="match status" value="1"/>
</dbReference>
<evidence type="ECO:0000313" key="10">
    <source>
        <dbReference type="EMBL" id="PSU30936.1"/>
    </source>
</evidence>
<dbReference type="InterPro" id="IPR051156">
    <property type="entry name" value="Mito/Outer_Membr_Metalloprot"/>
</dbReference>
<comment type="similarity">
    <text evidence="6">Belongs to the peptidase M48 family.</text>
</comment>
<evidence type="ECO:0000259" key="8">
    <source>
        <dbReference type="Pfam" id="PF01435"/>
    </source>
</evidence>
<feature type="transmembrane region" description="Helical" evidence="7">
    <location>
        <begin position="94"/>
        <end position="117"/>
    </location>
</feature>
<dbReference type="PANTHER" id="PTHR22726">
    <property type="entry name" value="METALLOENDOPEPTIDASE OMA1"/>
    <property type="match status" value="1"/>
</dbReference>
<keyword evidence="4 6" id="KW-0862">Zinc</keyword>
<gene>
    <name evidence="10" type="ORF">C9I99_23010</name>
</gene>
<keyword evidence="7" id="KW-1133">Transmembrane helix</keyword>
<dbReference type="AlphaFoldDB" id="A0A2T3IRF4"/>
<evidence type="ECO:0000256" key="5">
    <source>
        <dbReference type="ARBA" id="ARBA00023049"/>
    </source>
</evidence>
<dbReference type="OrthoDB" id="9810445at2"/>
<evidence type="ECO:0000256" key="2">
    <source>
        <dbReference type="ARBA" id="ARBA00022723"/>
    </source>
</evidence>
<dbReference type="EMBL" id="PYMH01000015">
    <property type="protein sequence ID" value="PSU30936.1"/>
    <property type="molecule type" value="Genomic_DNA"/>
</dbReference>
<keyword evidence="3 6" id="KW-0378">Hydrolase</keyword>
<evidence type="ECO:0000256" key="3">
    <source>
        <dbReference type="ARBA" id="ARBA00022801"/>
    </source>
</evidence>
<accession>A0A2T3IRF4</accession>
<feature type="domain" description="Peptidase M48" evidence="8">
    <location>
        <begin position="187"/>
        <end position="329"/>
    </location>
</feature>
<sequence length="331" mass="36467">MIVSGICYLPRSSKRQNASIQFLPSDRIRLVSEQEQHEWLLSELTLSEPLGSVPRKVIFPDGTQFIADDQRVLDGWLWSGKGSWLNRVEQNTPMIAASLAAIVVVCVLLFSHGVPWLTGALVRVMPEQVSHAVGEHVLATLDDHLLEPTALSRSQQVAINTRFEQVVIALPSLSVQPRLIFRRWGNGPNAIALSDGTVIVFDSLVELAETPEQLDSVILHELGHIQHQHVMKSLVRSTLLSAAVAVMTGESTGLIDVFSGVGVFLVTQGYSRDAEEEADQFAAEQMLHLHGSVAPMQQMYELLKATAGEGDLPQWLSTHPKLEERIKVIAQ</sequence>
<evidence type="ECO:0000256" key="7">
    <source>
        <dbReference type="SAM" id="Phobius"/>
    </source>
</evidence>
<dbReference type="Gene3D" id="3.30.2010.10">
    <property type="entry name" value="Metalloproteases ('zincins'), catalytic domain"/>
    <property type="match status" value="1"/>
</dbReference>
<dbReference type="RefSeq" id="WP_107351177.1">
    <property type="nucleotide sequence ID" value="NZ_PYMH01000015.1"/>
</dbReference>
<keyword evidence="2" id="KW-0479">Metal-binding</keyword>
<evidence type="ECO:0000313" key="11">
    <source>
        <dbReference type="Proteomes" id="UP000241222"/>
    </source>
</evidence>
<organism evidence="10 11">
    <name type="scientific">Photobacterium lutimaris</name>
    <dbReference type="NCBI Taxonomy" id="388278"/>
    <lineage>
        <taxon>Bacteria</taxon>
        <taxon>Pseudomonadati</taxon>
        <taxon>Pseudomonadota</taxon>
        <taxon>Gammaproteobacteria</taxon>
        <taxon>Vibrionales</taxon>
        <taxon>Vibrionaceae</taxon>
        <taxon>Photobacterium</taxon>
    </lineage>
</organism>
<protein>
    <submittedName>
        <fullName evidence="10">Uncharacterized protein</fullName>
    </submittedName>
</protein>
<comment type="caution">
    <text evidence="10">The sequence shown here is derived from an EMBL/GenBank/DDBJ whole genome shotgun (WGS) entry which is preliminary data.</text>
</comment>
<feature type="domain" description="DUF7092" evidence="9">
    <location>
        <begin position="5"/>
        <end position="77"/>
    </location>
</feature>
<dbReference type="GO" id="GO:0016020">
    <property type="term" value="C:membrane"/>
    <property type="evidence" value="ECO:0007669"/>
    <property type="project" value="TreeGrafter"/>
</dbReference>
<keyword evidence="11" id="KW-1185">Reference proteome</keyword>
<name>A0A2T3IRF4_9GAMM</name>
<dbReference type="GO" id="GO:0051603">
    <property type="term" value="P:proteolysis involved in protein catabolic process"/>
    <property type="evidence" value="ECO:0007669"/>
    <property type="project" value="TreeGrafter"/>
</dbReference>